<sequence length="463" mass="50539">MGVTSALFNEMMKTIATVVERELQASLLPFCFYLPKLLASHHGEPGSIPGRVTPDFCKRESCRTMPLFGGFSRGSPVSPALCDPALLHTQLVSPPSALKTSIFVGMPVSGSNVLTFQSDETVAVGLFCRYRRGKGATCLLCAHSGCMTARGRGGRRDDDNSQSRGEAHCLHVIRQDNVLLIASKPVSGSPALTARDYTSADSVVMFQTTQLSKGHKLMWVIEESIEQRRNEGAGERGDPREDPRPTVTRPGIEPGLPWWELSDWLAGSIPALLLARELSIGLDRSSQGKQVMYTKIVVTYQDGGRLPRWWSSVMYKQMTNEKSQDGGMSNGEWSGCEVVNRLLEMERIAKMTDGGVTRWRLLGSGSIPETVAPKSSKSYFSCHWIRIPSGCVRLCKLALSSPTRWATVAERLASSPPTKAGSLQIFACGNRAGRCRWSAALLGDLAFPPLHHSSATPYSPQLP</sequence>
<reference evidence="2 3" key="1">
    <citation type="submission" date="2023-02" db="EMBL/GenBank/DDBJ databases">
        <title>LHISI_Scaffold_Assembly.</title>
        <authorList>
            <person name="Stuart O.P."/>
            <person name="Cleave R."/>
            <person name="Magrath M.J.L."/>
            <person name="Mikheyev A.S."/>
        </authorList>
    </citation>
    <scope>NUCLEOTIDE SEQUENCE [LARGE SCALE GENOMIC DNA]</scope>
    <source>
        <strain evidence="2">Daus_M_001</strain>
        <tissue evidence="2">Leg muscle</tissue>
    </source>
</reference>
<protein>
    <submittedName>
        <fullName evidence="2">Uncharacterized protein</fullName>
    </submittedName>
</protein>
<organism evidence="2 3">
    <name type="scientific">Dryococelus australis</name>
    <dbReference type="NCBI Taxonomy" id="614101"/>
    <lineage>
        <taxon>Eukaryota</taxon>
        <taxon>Metazoa</taxon>
        <taxon>Ecdysozoa</taxon>
        <taxon>Arthropoda</taxon>
        <taxon>Hexapoda</taxon>
        <taxon>Insecta</taxon>
        <taxon>Pterygota</taxon>
        <taxon>Neoptera</taxon>
        <taxon>Polyneoptera</taxon>
        <taxon>Phasmatodea</taxon>
        <taxon>Verophasmatodea</taxon>
        <taxon>Anareolatae</taxon>
        <taxon>Phasmatidae</taxon>
        <taxon>Eurycanthinae</taxon>
        <taxon>Dryococelus</taxon>
    </lineage>
</organism>
<keyword evidence="3" id="KW-1185">Reference proteome</keyword>
<gene>
    <name evidence="2" type="ORF">PR048_006508</name>
</gene>
<proteinExistence type="predicted"/>
<evidence type="ECO:0000313" key="2">
    <source>
        <dbReference type="EMBL" id="KAJ8893907.1"/>
    </source>
</evidence>
<accession>A0ABQ9IB76</accession>
<feature type="compositionally biased region" description="Basic and acidic residues" evidence="1">
    <location>
        <begin position="228"/>
        <end position="244"/>
    </location>
</feature>
<evidence type="ECO:0000256" key="1">
    <source>
        <dbReference type="SAM" id="MobiDB-lite"/>
    </source>
</evidence>
<feature type="region of interest" description="Disordered" evidence="1">
    <location>
        <begin position="228"/>
        <end position="251"/>
    </location>
</feature>
<dbReference type="EMBL" id="JARBHB010000002">
    <property type="protein sequence ID" value="KAJ8893907.1"/>
    <property type="molecule type" value="Genomic_DNA"/>
</dbReference>
<dbReference type="Proteomes" id="UP001159363">
    <property type="component" value="Chromosome 2"/>
</dbReference>
<comment type="caution">
    <text evidence="2">The sequence shown here is derived from an EMBL/GenBank/DDBJ whole genome shotgun (WGS) entry which is preliminary data.</text>
</comment>
<evidence type="ECO:0000313" key="3">
    <source>
        <dbReference type="Proteomes" id="UP001159363"/>
    </source>
</evidence>
<name>A0ABQ9IB76_9NEOP</name>